<dbReference type="EMBL" id="JAIWYP010000013">
    <property type="protein sequence ID" value="KAH3719982.1"/>
    <property type="molecule type" value="Genomic_DNA"/>
</dbReference>
<evidence type="ECO:0000313" key="2">
    <source>
        <dbReference type="Proteomes" id="UP000828390"/>
    </source>
</evidence>
<reference evidence="1" key="1">
    <citation type="journal article" date="2019" name="bioRxiv">
        <title>The Genome of the Zebra Mussel, Dreissena polymorpha: A Resource for Invasive Species Research.</title>
        <authorList>
            <person name="McCartney M.A."/>
            <person name="Auch B."/>
            <person name="Kono T."/>
            <person name="Mallez S."/>
            <person name="Zhang Y."/>
            <person name="Obille A."/>
            <person name="Becker A."/>
            <person name="Abrahante J.E."/>
            <person name="Garbe J."/>
            <person name="Badalamenti J.P."/>
            <person name="Herman A."/>
            <person name="Mangelson H."/>
            <person name="Liachko I."/>
            <person name="Sullivan S."/>
            <person name="Sone E.D."/>
            <person name="Koren S."/>
            <person name="Silverstein K.A.T."/>
            <person name="Beckman K.B."/>
            <person name="Gohl D.M."/>
        </authorList>
    </citation>
    <scope>NUCLEOTIDE SEQUENCE</scope>
    <source>
        <strain evidence="1">Duluth1</strain>
        <tissue evidence="1">Whole animal</tissue>
    </source>
</reference>
<proteinExistence type="predicted"/>
<dbReference type="Proteomes" id="UP000828390">
    <property type="component" value="Unassembled WGS sequence"/>
</dbReference>
<comment type="caution">
    <text evidence="1">The sequence shown here is derived from an EMBL/GenBank/DDBJ whole genome shotgun (WGS) entry which is preliminary data.</text>
</comment>
<name>A0A9D4C9G3_DREPO</name>
<protein>
    <submittedName>
        <fullName evidence="1">Uncharacterized protein</fullName>
    </submittedName>
</protein>
<accession>A0A9D4C9G3</accession>
<reference evidence="1" key="2">
    <citation type="submission" date="2020-11" db="EMBL/GenBank/DDBJ databases">
        <authorList>
            <person name="McCartney M.A."/>
            <person name="Auch B."/>
            <person name="Kono T."/>
            <person name="Mallez S."/>
            <person name="Becker A."/>
            <person name="Gohl D.M."/>
            <person name="Silverstein K.A.T."/>
            <person name="Koren S."/>
            <person name="Bechman K.B."/>
            <person name="Herman A."/>
            <person name="Abrahante J.E."/>
            <person name="Garbe J."/>
        </authorList>
    </citation>
    <scope>NUCLEOTIDE SEQUENCE</scope>
    <source>
        <strain evidence="1">Duluth1</strain>
        <tissue evidence="1">Whole animal</tissue>
    </source>
</reference>
<evidence type="ECO:0000313" key="1">
    <source>
        <dbReference type="EMBL" id="KAH3719982.1"/>
    </source>
</evidence>
<sequence length="101" mass="12028">MTQRFEKGDQCLRELEQGYELHIEEAQTFIEKLLLKRQQLYDDITKNSLDDRKDDTHEDKLVSTYDSSVLKTRNMKSVSVKLRLLLAQEEARIEKRKTEPK</sequence>
<organism evidence="1 2">
    <name type="scientific">Dreissena polymorpha</name>
    <name type="common">Zebra mussel</name>
    <name type="synonym">Mytilus polymorpha</name>
    <dbReference type="NCBI Taxonomy" id="45954"/>
    <lineage>
        <taxon>Eukaryota</taxon>
        <taxon>Metazoa</taxon>
        <taxon>Spiralia</taxon>
        <taxon>Lophotrochozoa</taxon>
        <taxon>Mollusca</taxon>
        <taxon>Bivalvia</taxon>
        <taxon>Autobranchia</taxon>
        <taxon>Heteroconchia</taxon>
        <taxon>Euheterodonta</taxon>
        <taxon>Imparidentia</taxon>
        <taxon>Neoheterodontei</taxon>
        <taxon>Myida</taxon>
        <taxon>Dreissenoidea</taxon>
        <taxon>Dreissenidae</taxon>
        <taxon>Dreissena</taxon>
    </lineage>
</organism>
<gene>
    <name evidence="1" type="ORF">DPMN_062869</name>
</gene>
<dbReference type="AlphaFoldDB" id="A0A9D4C9G3"/>
<keyword evidence="2" id="KW-1185">Reference proteome</keyword>